<dbReference type="AlphaFoldDB" id="M2T9A7"/>
<dbReference type="Proteomes" id="UP000011717">
    <property type="component" value="Unassembled WGS sequence"/>
</dbReference>
<sequence length="410" mass="42423">MTRPLLIAGAHIVDPATGHDATGDILIRGREIAALGSFDAPDDAARIEGRGLVAAPGLIDSGVFRSDAAACLAGGITRVLLMPDQKPPLDDPALVERAMRIGKPHVWVHPLGAATQGLAGTELAEIGLMKEAGAAGVATGRRGIPDPATMYRLLQYAAGFDLVTVSHCEDASLLGEASATAGETATRLGLPAAPAIAESIAVARDVRLAEAAGARLHIRVVSTAESVDIVRRAKARGTRITCGTTPAHALLNDGEMTGYRTFARLSPPLRSDEDRRAVLAGLADGTIDTVSSAHDPRTQEEKRLPFAAAAPGMAGVETLLPLTLMSLGESGDAMRAVSLLSTTPARLFGLPGGTLAPGAPADIVLFDPNRAWRIDASAFGHPADNTPFDRLPVTGRVAATIKGGEVVFQR</sequence>
<gene>
    <name evidence="3" type="ORF">C725_1732</name>
</gene>
<dbReference type="InterPro" id="IPR050138">
    <property type="entry name" value="DHOase/Allantoinase_Hydrolase"/>
</dbReference>
<evidence type="ECO:0000256" key="1">
    <source>
        <dbReference type="ARBA" id="ARBA00022975"/>
    </source>
</evidence>
<organism evidence="3 4">
    <name type="scientific">Pacificimonas flava</name>
    <dbReference type="NCBI Taxonomy" id="1234595"/>
    <lineage>
        <taxon>Bacteria</taxon>
        <taxon>Pseudomonadati</taxon>
        <taxon>Pseudomonadota</taxon>
        <taxon>Alphaproteobacteria</taxon>
        <taxon>Sphingomonadales</taxon>
        <taxon>Sphingosinicellaceae</taxon>
        <taxon>Pacificimonas</taxon>
    </lineage>
</organism>
<dbReference type="EMBL" id="AMRV01000004">
    <property type="protein sequence ID" value="EMD83134.1"/>
    <property type="molecule type" value="Genomic_DNA"/>
</dbReference>
<accession>M2T9A7</accession>
<dbReference type="Gene3D" id="3.20.20.140">
    <property type="entry name" value="Metal-dependent hydrolases"/>
    <property type="match status" value="1"/>
</dbReference>
<keyword evidence="1" id="KW-0665">Pyrimidine biosynthesis</keyword>
<dbReference type="OrthoDB" id="9775759at2"/>
<dbReference type="GO" id="GO:0005737">
    <property type="term" value="C:cytoplasm"/>
    <property type="evidence" value="ECO:0007669"/>
    <property type="project" value="TreeGrafter"/>
</dbReference>
<dbReference type="GO" id="GO:0004151">
    <property type="term" value="F:dihydroorotase activity"/>
    <property type="evidence" value="ECO:0007669"/>
    <property type="project" value="InterPro"/>
</dbReference>
<feature type="domain" description="Amidohydrolase-related" evidence="2">
    <location>
        <begin position="135"/>
        <end position="407"/>
    </location>
</feature>
<dbReference type="InterPro" id="IPR011059">
    <property type="entry name" value="Metal-dep_hydrolase_composite"/>
</dbReference>
<dbReference type="PANTHER" id="PTHR43668">
    <property type="entry name" value="ALLANTOINASE"/>
    <property type="match status" value="1"/>
</dbReference>
<dbReference type="InterPro" id="IPR006680">
    <property type="entry name" value="Amidohydro-rel"/>
</dbReference>
<dbReference type="InterPro" id="IPR032466">
    <property type="entry name" value="Metal_Hydrolase"/>
</dbReference>
<protein>
    <submittedName>
        <fullName evidence="3">Dihydroorotase</fullName>
    </submittedName>
</protein>
<dbReference type="GO" id="GO:0046872">
    <property type="term" value="F:metal ion binding"/>
    <property type="evidence" value="ECO:0007669"/>
    <property type="project" value="InterPro"/>
</dbReference>
<dbReference type="Pfam" id="PF01979">
    <property type="entry name" value="Amidohydro_1"/>
    <property type="match status" value="1"/>
</dbReference>
<dbReference type="GO" id="GO:0006145">
    <property type="term" value="P:purine nucleobase catabolic process"/>
    <property type="evidence" value="ECO:0007669"/>
    <property type="project" value="TreeGrafter"/>
</dbReference>
<evidence type="ECO:0000313" key="4">
    <source>
        <dbReference type="Proteomes" id="UP000011717"/>
    </source>
</evidence>
<dbReference type="NCBIfam" id="TIGR00857">
    <property type="entry name" value="pyrC_multi"/>
    <property type="match status" value="1"/>
</dbReference>
<dbReference type="InterPro" id="IPR004722">
    <property type="entry name" value="DHOase"/>
</dbReference>
<dbReference type="GO" id="GO:0004038">
    <property type="term" value="F:allantoinase activity"/>
    <property type="evidence" value="ECO:0007669"/>
    <property type="project" value="TreeGrafter"/>
</dbReference>
<proteinExistence type="predicted"/>
<reference evidence="3 4" key="1">
    <citation type="journal article" date="2013" name="Genome Announc.">
        <title>Draft Genome Sequence of Strain JLT2015T, Belonging to the Family Sphingomonadaceae of the Alphaproteobacteria.</title>
        <authorList>
            <person name="Tang K."/>
            <person name="Liu K."/>
            <person name="Li S."/>
            <person name="Jiao N."/>
        </authorList>
    </citation>
    <scope>NUCLEOTIDE SEQUENCE [LARGE SCALE GENOMIC DNA]</scope>
    <source>
        <strain evidence="3 4">JLT2015</strain>
    </source>
</reference>
<dbReference type="SUPFAM" id="SSF51556">
    <property type="entry name" value="Metallo-dependent hydrolases"/>
    <property type="match status" value="1"/>
</dbReference>
<comment type="caution">
    <text evidence="3">The sequence shown here is derived from an EMBL/GenBank/DDBJ whole genome shotgun (WGS) entry which is preliminary data.</text>
</comment>
<evidence type="ECO:0000313" key="3">
    <source>
        <dbReference type="EMBL" id="EMD83134.1"/>
    </source>
</evidence>
<keyword evidence="4" id="KW-1185">Reference proteome</keyword>
<dbReference type="RefSeq" id="WP_008601889.1">
    <property type="nucleotide sequence ID" value="NZ_AMRV01000004.1"/>
</dbReference>
<dbReference type="GO" id="GO:0006221">
    <property type="term" value="P:pyrimidine nucleotide biosynthetic process"/>
    <property type="evidence" value="ECO:0007669"/>
    <property type="project" value="UniProtKB-KW"/>
</dbReference>
<dbReference type="SUPFAM" id="SSF51338">
    <property type="entry name" value="Composite domain of metallo-dependent hydrolases"/>
    <property type="match status" value="1"/>
</dbReference>
<dbReference type="PANTHER" id="PTHR43668:SF2">
    <property type="entry name" value="ALLANTOINASE"/>
    <property type="match status" value="1"/>
</dbReference>
<dbReference type="PATRIC" id="fig|1234595.3.peg.1735"/>
<evidence type="ECO:0000259" key="2">
    <source>
        <dbReference type="Pfam" id="PF01979"/>
    </source>
</evidence>
<name>M2T9A7_9SPHN</name>
<dbReference type="CDD" id="cd01317">
    <property type="entry name" value="DHOase_IIa"/>
    <property type="match status" value="1"/>
</dbReference>